<dbReference type="Pfam" id="PF07715">
    <property type="entry name" value="Plug"/>
    <property type="match status" value="1"/>
</dbReference>
<dbReference type="InterPro" id="IPR036942">
    <property type="entry name" value="Beta-barrel_TonB_sf"/>
</dbReference>
<reference evidence="15" key="1">
    <citation type="submission" date="2015-03" db="EMBL/GenBank/DDBJ databases">
        <title>Draft genome sequence of Mizugakiibacter sediminis skMP5.</title>
        <authorList>
            <person name="Watanabe T."/>
            <person name="Kojima H."/>
            <person name="Fukui M."/>
        </authorList>
    </citation>
    <scope>NUCLEOTIDE SEQUENCE</scope>
    <source>
        <strain evidence="15">SkMP5</strain>
    </source>
</reference>
<evidence type="ECO:0000256" key="7">
    <source>
        <dbReference type="ARBA" id="ARBA00023136"/>
    </source>
</evidence>
<keyword evidence="6 10" id="KW-0798">TonB box</keyword>
<evidence type="ECO:0000256" key="10">
    <source>
        <dbReference type="PROSITE-ProRule" id="PRU10143"/>
    </source>
</evidence>
<evidence type="ECO:0000256" key="12">
    <source>
        <dbReference type="SAM" id="SignalP"/>
    </source>
</evidence>
<evidence type="ECO:0000256" key="4">
    <source>
        <dbReference type="ARBA" id="ARBA00022692"/>
    </source>
</evidence>
<feature type="domain" description="TonB-dependent receptor-like beta-barrel" evidence="13">
    <location>
        <begin position="382"/>
        <end position="945"/>
    </location>
</feature>
<evidence type="ECO:0000256" key="3">
    <source>
        <dbReference type="ARBA" id="ARBA00022452"/>
    </source>
</evidence>
<evidence type="ECO:0000259" key="14">
    <source>
        <dbReference type="Pfam" id="PF07715"/>
    </source>
</evidence>
<evidence type="ECO:0000256" key="11">
    <source>
        <dbReference type="RuleBase" id="RU003357"/>
    </source>
</evidence>
<keyword evidence="8 9" id="KW-0998">Cell outer membrane</keyword>
<organism evidence="15">
    <name type="scientific">Mizugakiibacter sediminis</name>
    <dbReference type="NCBI Taxonomy" id="1475481"/>
    <lineage>
        <taxon>Bacteria</taxon>
        <taxon>Pseudomonadati</taxon>
        <taxon>Pseudomonadota</taxon>
        <taxon>Gammaproteobacteria</taxon>
        <taxon>Lysobacterales</taxon>
        <taxon>Rhodanobacteraceae</taxon>
        <taxon>Mizugakiibacter</taxon>
    </lineage>
</organism>
<keyword evidence="4 9" id="KW-0812">Transmembrane</keyword>
<dbReference type="InterPro" id="IPR000531">
    <property type="entry name" value="Beta-barrel_TonB"/>
</dbReference>
<accession>A0A0S6YZQ8</accession>
<proteinExistence type="inferred from homology"/>
<dbReference type="SUPFAM" id="SSF56935">
    <property type="entry name" value="Porins"/>
    <property type="match status" value="1"/>
</dbReference>
<evidence type="ECO:0000259" key="13">
    <source>
        <dbReference type="Pfam" id="PF00593"/>
    </source>
</evidence>
<evidence type="ECO:0000256" key="9">
    <source>
        <dbReference type="PROSITE-ProRule" id="PRU01360"/>
    </source>
</evidence>
<feature type="signal peptide" evidence="12">
    <location>
        <begin position="1"/>
        <end position="37"/>
    </location>
</feature>
<dbReference type="Gene3D" id="2.40.170.20">
    <property type="entry name" value="TonB-dependent receptor, beta-barrel domain"/>
    <property type="match status" value="1"/>
</dbReference>
<dbReference type="GO" id="GO:0009279">
    <property type="term" value="C:cell outer membrane"/>
    <property type="evidence" value="ECO:0007669"/>
    <property type="project" value="UniProtKB-SubCell"/>
</dbReference>
<feature type="short sequence motif" description="TonB box" evidence="10">
    <location>
        <begin position="55"/>
        <end position="61"/>
    </location>
</feature>
<keyword evidence="7 9" id="KW-0472">Membrane</keyword>
<comment type="subcellular location">
    <subcellularLocation>
        <location evidence="1 9">Cell outer membrane</location>
        <topology evidence="1 9">Multi-pass membrane protein</topology>
    </subcellularLocation>
</comment>
<evidence type="ECO:0000313" key="15">
    <source>
        <dbReference type="EMBL" id="GAN44812.1"/>
    </source>
</evidence>
<keyword evidence="15" id="KW-0675">Receptor</keyword>
<evidence type="ECO:0000256" key="8">
    <source>
        <dbReference type="ARBA" id="ARBA00023237"/>
    </source>
</evidence>
<dbReference type="PROSITE" id="PS00430">
    <property type="entry name" value="TONB_DEPENDENT_REC_1"/>
    <property type="match status" value="1"/>
</dbReference>
<feature type="domain" description="TonB-dependent receptor plug" evidence="14">
    <location>
        <begin position="69"/>
        <end position="180"/>
    </location>
</feature>
<dbReference type="InterPro" id="IPR010916">
    <property type="entry name" value="TonB_box_CS"/>
</dbReference>
<dbReference type="InterPro" id="IPR037066">
    <property type="entry name" value="Plug_dom_sf"/>
</dbReference>
<keyword evidence="5 12" id="KW-0732">Signal</keyword>
<feature type="chain" id="PRO_5006632623" evidence="12">
    <location>
        <begin position="38"/>
        <end position="984"/>
    </location>
</feature>
<evidence type="ECO:0000256" key="1">
    <source>
        <dbReference type="ARBA" id="ARBA00004571"/>
    </source>
</evidence>
<dbReference type="AlphaFoldDB" id="A0A0S6YZQ8"/>
<keyword evidence="3 9" id="KW-1134">Transmembrane beta strand</keyword>
<dbReference type="InterPro" id="IPR039426">
    <property type="entry name" value="TonB-dep_rcpt-like"/>
</dbReference>
<dbReference type="PROSITE" id="PS52016">
    <property type="entry name" value="TONB_DEPENDENT_REC_3"/>
    <property type="match status" value="1"/>
</dbReference>
<dbReference type="PANTHER" id="PTHR47234:SF2">
    <property type="entry name" value="TONB-DEPENDENT RECEPTOR"/>
    <property type="match status" value="1"/>
</dbReference>
<gene>
    <name evidence="15" type="ORF">MBSD_1347</name>
</gene>
<protein>
    <submittedName>
        <fullName evidence="15">TonB-dependent receptor</fullName>
    </submittedName>
</protein>
<dbReference type="Pfam" id="PF00593">
    <property type="entry name" value="TonB_dep_Rec_b-barrel"/>
    <property type="match status" value="1"/>
</dbReference>
<evidence type="ECO:0000256" key="2">
    <source>
        <dbReference type="ARBA" id="ARBA00022448"/>
    </source>
</evidence>
<dbReference type="InterPro" id="IPR012910">
    <property type="entry name" value="Plug_dom"/>
</dbReference>
<name>A0A0S6YZQ8_9GAMM</name>
<comment type="similarity">
    <text evidence="9 11">Belongs to the TonB-dependent receptor family.</text>
</comment>
<evidence type="ECO:0000256" key="6">
    <source>
        <dbReference type="ARBA" id="ARBA00023077"/>
    </source>
</evidence>
<dbReference type="PANTHER" id="PTHR47234">
    <property type="match status" value="1"/>
</dbReference>
<dbReference type="Gene3D" id="2.170.130.10">
    <property type="entry name" value="TonB-dependent receptor, plug domain"/>
    <property type="match status" value="1"/>
</dbReference>
<keyword evidence="2 9" id="KW-0813">Transport</keyword>
<sequence>MNSTVLGRSIQRALRASPTQAAWATLPALLLAAPAFAQQAGDASATPQKAQSLETIVVTGSRIRRVDLETANPVFAIDRAQIQQSGKLTIGDLVQEAPSVAGAAANPNVNNGGGDGASTVELRGLGAQRTLVLINGHRIIASPSAGAVDINQIPANLVERIEVLKDGASAVYGSDAIGGVVNIILRSNYQGAEFTADYGISDRNDGERRGFSATFGQTGDKGSVIAGINYNKFDPISSADRDYAKDATYLYSGAITKIGSSRTPLAHVYLPGANPAYDPNDPSKGPKFFPGTLAAQYGCSSVIAKPGATGSSQSDYRCYTNADSYNYQAVNLILTPQERTSAFALANYQLSDSVSAYLDVFHNKTTSQFAIAALPFDALSDGVNISAQSYYNPFGIDFGPSSGYNLRTRWTGLGQRVGSFATATDTVVGGLKGNVGDTSWQWDAGFTYGHISQLFQFGGTVYYAGLRDALGPSFLDTDGVVKCGTPGNVIEGCVPFNIFDQSDPAQTAALAKFSANPYTNVVKTLRQAEVNANGELFNLPAGTVSLAVGSAYRKEYQRTSVDFIAQVTDPATGTCAVSQSACASSLTGGFNVKEAYAELFVPVLKDLPFARALNVILGSRYSDYSNFGNTTNSKLAVEWRPIDDLLLRGTISEVFRAPNISELYGGFAGSAPSFSDPCVDYSGSGKPHACQYVPAGYNGSGIGQVTAVASGALAAGVNLKPELGKSFDWGFVYDPHWLDGFSVNVDVWRIYLNDTVQALGAQTIANLCFNSDTTATPGIFCNYVHRNPVSGDVLYITAPTVNLGRRDTRGVDFGFKYRLPETRFGNFALSFDSTYMAQNDYDQAPGLPGDVVVHLAGHFNRDFGNFARWRALTALNWNMGAWDASWRVRYIGRVTVGNADLSQGTSADGGIRGVELPIGAQVYNDFTLGYNFEPINTRIDVGVNNAFDRQPPLLYQNNVINANTDVNTYDTVGRFYFARVTVKF</sequence>
<evidence type="ECO:0000256" key="5">
    <source>
        <dbReference type="ARBA" id="ARBA00022729"/>
    </source>
</evidence>
<dbReference type="HOGENOM" id="CLU_010745_0_0_6"/>
<dbReference type="EMBL" id="DF952378">
    <property type="protein sequence ID" value="GAN44812.1"/>
    <property type="molecule type" value="Genomic_DNA"/>
</dbReference>